<comment type="caution">
    <text evidence="2">The sequence shown here is derived from an EMBL/GenBank/DDBJ whole genome shotgun (WGS) entry which is preliminary data.</text>
</comment>
<reference evidence="2" key="1">
    <citation type="submission" date="2021-01" db="EMBL/GenBank/DDBJ databases">
        <authorList>
            <consortium name="Genoscope - CEA"/>
            <person name="William W."/>
        </authorList>
    </citation>
    <scope>NUCLEOTIDE SEQUENCE</scope>
</reference>
<evidence type="ECO:0000313" key="2">
    <source>
        <dbReference type="EMBL" id="CAD8131020.1"/>
    </source>
</evidence>
<name>A0A8S1RU81_9CILI</name>
<dbReference type="EMBL" id="CAJJDN010000359">
    <property type="protein sequence ID" value="CAD8131020.1"/>
    <property type="molecule type" value="Genomic_DNA"/>
</dbReference>
<gene>
    <name evidence="2" type="ORF">PSON_ATCC_30995.1.T3590003</name>
</gene>
<dbReference type="Proteomes" id="UP000692954">
    <property type="component" value="Unassembled WGS sequence"/>
</dbReference>
<accession>A0A8S1RU81</accession>
<keyword evidence="1" id="KW-1133">Transmembrane helix</keyword>
<organism evidence="2 3">
    <name type="scientific">Paramecium sonneborni</name>
    <dbReference type="NCBI Taxonomy" id="65129"/>
    <lineage>
        <taxon>Eukaryota</taxon>
        <taxon>Sar</taxon>
        <taxon>Alveolata</taxon>
        <taxon>Ciliophora</taxon>
        <taxon>Intramacronucleata</taxon>
        <taxon>Oligohymenophorea</taxon>
        <taxon>Peniculida</taxon>
        <taxon>Parameciidae</taxon>
        <taxon>Paramecium</taxon>
    </lineage>
</organism>
<dbReference type="Pfam" id="PF11523">
    <property type="entry name" value="DUF3223"/>
    <property type="match status" value="1"/>
</dbReference>
<feature type="transmembrane region" description="Helical" evidence="1">
    <location>
        <begin position="125"/>
        <end position="144"/>
    </location>
</feature>
<evidence type="ECO:0000256" key="1">
    <source>
        <dbReference type="SAM" id="Phobius"/>
    </source>
</evidence>
<keyword evidence="1" id="KW-0812">Transmembrane</keyword>
<keyword evidence="3" id="KW-1185">Reference proteome</keyword>
<evidence type="ECO:0000313" key="3">
    <source>
        <dbReference type="Proteomes" id="UP000692954"/>
    </source>
</evidence>
<keyword evidence="1" id="KW-0472">Membrane</keyword>
<dbReference type="AlphaFoldDB" id="A0A8S1RU81"/>
<proteinExistence type="predicted"/>
<sequence length="218" mass="26245">MNHKIPFQIAGECFNSYAQLEKKIETILTRYKDQETIKHKDFSFILDFLKSHPHSLSSEVDKVDRIKSIIIKRNSKEKKLSFYVVNDDGQIIYLNYRKYFKEINRLEQQRVNHQSKGFKNLPHQFILYFFAFLFLLIFIIIPNLIKRSNLFLVNIKSFFLQSFLKIKQKDIEMKSKIPHFQRLGQNILLAKERYLEEQNIESDKIKKTTREKHGKKIK</sequence>
<protein>
    <submittedName>
        <fullName evidence="2">Uncharacterized protein</fullName>
    </submittedName>
</protein>